<evidence type="ECO:0000313" key="2">
    <source>
        <dbReference type="EMBL" id="MBY27855.1"/>
    </source>
</evidence>
<name>A0A2S2PEM4_SCHGA</name>
<evidence type="ECO:0000256" key="1">
    <source>
        <dbReference type="SAM" id="MobiDB-lite"/>
    </source>
</evidence>
<gene>
    <name evidence="2" type="ORF">g.103237</name>
</gene>
<accession>A0A2S2PEM4</accession>
<feature type="region of interest" description="Disordered" evidence="1">
    <location>
        <begin position="38"/>
        <end position="82"/>
    </location>
</feature>
<dbReference type="EMBL" id="GGMR01015236">
    <property type="protein sequence ID" value="MBY27855.1"/>
    <property type="molecule type" value="Transcribed_RNA"/>
</dbReference>
<feature type="compositionally biased region" description="Basic residues" evidence="1">
    <location>
        <begin position="70"/>
        <end position="82"/>
    </location>
</feature>
<protein>
    <submittedName>
        <fullName evidence="2">Uncharacterized protein</fullName>
    </submittedName>
</protein>
<dbReference type="AlphaFoldDB" id="A0A2S2PEM4"/>
<proteinExistence type="predicted"/>
<feature type="compositionally biased region" description="Basic and acidic residues" evidence="1">
    <location>
        <begin position="49"/>
        <end position="62"/>
    </location>
</feature>
<sequence length="527" mass="60233">MSPSNNKIKNSIKHSQVDINNAVLSSNGYMTRNKLKKQLTNNSESIESTAKEHKSSRIDNIKSKQGNACRNRKPSRQIRKKKLQPGYIFTNDISSIYPGKQLITKYKKSIPSLFESDSDSEIDNFQLNYIKNDVEEISTCTSDPDNIYSIFNKNVEMRTYFNKKSYVSNNKSNINSLKTFEESNQEPSRLSNIVKMVNGSNLCKRISQNDSTTNKSLKGTGSSTKEYVQTNTEDDEIIVVTESFIRQLNNEDQIIKTESQEQYKKNEVVSKVPSTDYEWDKNNICTVNTNNIDNICNINYDSSICSDLLLKQNVDVINESDKCTTSPFKTNIVKNSLMSIFDEPEENILVKSYTNINDSLINYSDSNSSTSISEEIIELSSLQTFEFDNSNPDRSIENHQTSENVFKENNVTCHLPLDQIGSNSITNQYFHTVIKDEIKIKSESFSSKINNICLLNNDNLSSTKDNYSKTNKSCLIFLFQILVQNAIVKIFLVLTTMIIRYLILKLNILHLIIMLKKHVKKNCIKNI</sequence>
<feature type="compositionally biased region" description="Polar residues" evidence="1">
    <location>
        <begin position="38"/>
        <end position="48"/>
    </location>
</feature>
<reference evidence="2" key="1">
    <citation type="submission" date="2018-04" db="EMBL/GenBank/DDBJ databases">
        <title>Transcriptome of Schizaphis graminum biotype I.</title>
        <authorList>
            <person name="Scully E.D."/>
            <person name="Geib S.M."/>
            <person name="Palmer N.A."/>
            <person name="Koch K."/>
            <person name="Bradshaw J."/>
            <person name="Heng-Moss T."/>
            <person name="Sarath G."/>
        </authorList>
    </citation>
    <scope>NUCLEOTIDE SEQUENCE</scope>
</reference>
<organism evidence="2">
    <name type="scientific">Schizaphis graminum</name>
    <name type="common">Green bug aphid</name>
    <dbReference type="NCBI Taxonomy" id="13262"/>
    <lineage>
        <taxon>Eukaryota</taxon>
        <taxon>Metazoa</taxon>
        <taxon>Ecdysozoa</taxon>
        <taxon>Arthropoda</taxon>
        <taxon>Hexapoda</taxon>
        <taxon>Insecta</taxon>
        <taxon>Pterygota</taxon>
        <taxon>Neoptera</taxon>
        <taxon>Paraneoptera</taxon>
        <taxon>Hemiptera</taxon>
        <taxon>Sternorrhyncha</taxon>
        <taxon>Aphidomorpha</taxon>
        <taxon>Aphidoidea</taxon>
        <taxon>Aphididae</taxon>
        <taxon>Aphidini</taxon>
        <taxon>Schizaphis</taxon>
    </lineage>
</organism>